<dbReference type="GO" id="GO:0016020">
    <property type="term" value="C:membrane"/>
    <property type="evidence" value="ECO:0007669"/>
    <property type="project" value="UniProtKB-SubCell"/>
</dbReference>
<protein>
    <submittedName>
        <fullName evidence="9">Rhomboid family protein</fullName>
    </submittedName>
</protein>
<keyword evidence="6 7" id="KW-0472">Membrane</keyword>
<dbReference type="PANTHER" id="PTHR43731:SF14">
    <property type="entry name" value="PRESENILIN-ASSOCIATED RHOMBOID-LIKE PROTEIN, MITOCHONDRIAL"/>
    <property type="match status" value="1"/>
</dbReference>
<evidence type="ECO:0000256" key="6">
    <source>
        <dbReference type="ARBA" id="ARBA00023136"/>
    </source>
</evidence>
<reference evidence="9 10" key="1">
    <citation type="journal article" date="2010" name="Stand. Genomic Sci.">
        <title>Complete genome sequence of Desulfarculus baarsii type strain (2st14).</title>
        <authorList>
            <person name="Sun H."/>
            <person name="Spring S."/>
            <person name="Lapidus A."/>
            <person name="Davenport K."/>
            <person name="Del Rio T.G."/>
            <person name="Tice H."/>
            <person name="Nolan M."/>
            <person name="Copeland A."/>
            <person name="Cheng J.F."/>
            <person name="Lucas S."/>
            <person name="Tapia R."/>
            <person name="Goodwin L."/>
            <person name="Pitluck S."/>
            <person name="Ivanova N."/>
            <person name="Pagani I."/>
            <person name="Mavromatis K."/>
            <person name="Ovchinnikova G."/>
            <person name="Pati A."/>
            <person name="Chen A."/>
            <person name="Palaniappan K."/>
            <person name="Hauser L."/>
            <person name="Chang Y.J."/>
            <person name="Jeffries C.D."/>
            <person name="Detter J.C."/>
            <person name="Han C."/>
            <person name="Rohde M."/>
            <person name="Brambilla E."/>
            <person name="Goker M."/>
            <person name="Woyke T."/>
            <person name="Bristow J."/>
            <person name="Eisen J.A."/>
            <person name="Markowitz V."/>
            <person name="Hugenholtz P."/>
            <person name="Kyrpides N.C."/>
            <person name="Klenk H.P."/>
            <person name="Land M."/>
        </authorList>
    </citation>
    <scope>NUCLEOTIDE SEQUENCE [LARGE SCALE GENOMIC DNA]</scope>
    <source>
        <strain evidence="10">ATCC 33931 / DSM 2075 / LMG 7858 / VKM B-1802 / 2st14</strain>
    </source>
</reference>
<dbReference type="eggNOG" id="COG0705">
    <property type="taxonomic scope" value="Bacteria"/>
</dbReference>
<evidence type="ECO:0000313" key="10">
    <source>
        <dbReference type="Proteomes" id="UP000009047"/>
    </source>
</evidence>
<feature type="transmembrane region" description="Helical" evidence="7">
    <location>
        <begin position="192"/>
        <end position="210"/>
    </location>
</feature>
<evidence type="ECO:0000256" key="7">
    <source>
        <dbReference type="SAM" id="Phobius"/>
    </source>
</evidence>
<evidence type="ECO:0000256" key="2">
    <source>
        <dbReference type="ARBA" id="ARBA00009045"/>
    </source>
</evidence>
<evidence type="ECO:0000256" key="4">
    <source>
        <dbReference type="ARBA" id="ARBA00022801"/>
    </source>
</evidence>
<feature type="transmembrane region" description="Helical" evidence="7">
    <location>
        <begin position="71"/>
        <end position="93"/>
    </location>
</feature>
<dbReference type="InterPro" id="IPR050925">
    <property type="entry name" value="Rhomboid_protease_S54"/>
</dbReference>
<feature type="transmembrane region" description="Helical" evidence="7">
    <location>
        <begin position="155"/>
        <end position="180"/>
    </location>
</feature>
<gene>
    <name evidence="9" type="ordered locus">Deba_2667</name>
</gene>
<feature type="transmembrane region" description="Helical" evidence="7">
    <location>
        <begin position="41"/>
        <end position="59"/>
    </location>
</feature>
<dbReference type="EMBL" id="CP002085">
    <property type="protein sequence ID" value="ADK86021.1"/>
    <property type="molecule type" value="Genomic_DNA"/>
</dbReference>
<dbReference type="Proteomes" id="UP000009047">
    <property type="component" value="Chromosome"/>
</dbReference>
<keyword evidence="5 7" id="KW-1133">Transmembrane helix</keyword>
<dbReference type="InterPro" id="IPR022764">
    <property type="entry name" value="Peptidase_S54_rhomboid_dom"/>
</dbReference>
<comment type="similarity">
    <text evidence="2">Belongs to the peptidase S54 family.</text>
</comment>
<comment type="subcellular location">
    <subcellularLocation>
        <location evidence="1">Membrane</location>
        <topology evidence="1">Multi-pass membrane protein</topology>
    </subcellularLocation>
</comment>
<feature type="transmembrane region" description="Helical" evidence="7">
    <location>
        <begin position="14"/>
        <end position="34"/>
    </location>
</feature>
<dbReference type="PANTHER" id="PTHR43731">
    <property type="entry name" value="RHOMBOID PROTEASE"/>
    <property type="match status" value="1"/>
</dbReference>
<feature type="transmembrane region" description="Helical" evidence="7">
    <location>
        <begin position="105"/>
        <end position="122"/>
    </location>
</feature>
<keyword evidence="4" id="KW-0378">Hydrolase</keyword>
<accession>E1QKC8</accession>
<keyword evidence="3 7" id="KW-0812">Transmembrane</keyword>
<keyword evidence="10" id="KW-1185">Reference proteome</keyword>
<evidence type="ECO:0000256" key="5">
    <source>
        <dbReference type="ARBA" id="ARBA00022989"/>
    </source>
</evidence>
<dbReference type="MEROPS" id="S54.027"/>
<proteinExistence type="inferred from homology"/>
<dbReference type="Gene3D" id="1.20.1540.10">
    <property type="entry name" value="Rhomboid-like"/>
    <property type="match status" value="1"/>
</dbReference>
<feature type="domain" description="Peptidase S54 rhomboid" evidence="8">
    <location>
        <begin position="68"/>
        <end position="210"/>
    </location>
</feature>
<dbReference type="RefSeq" id="WP_013259460.1">
    <property type="nucleotide sequence ID" value="NC_014365.1"/>
</dbReference>
<dbReference type="GO" id="GO:0004252">
    <property type="term" value="F:serine-type endopeptidase activity"/>
    <property type="evidence" value="ECO:0007669"/>
    <property type="project" value="InterPro"/>
</dbReference>
<dbReference type="HOGENOM" id="CLU_055068_5_1_7"/>
<evidence type="ECO:0000256" key="3">
    <source>
        <dbReference type="ARBA" id="ARBA00022692"/>
    </source>
</evidence>
<evidence type="ECO:0000313" key="9">
    <source>
        <dbReference type="EMBL" id="ADK86021.1"/>
    </source>
</evidence>
<feature type="transmembrane region" description="Helical" evidence="7">
    <location>
        <begin position="128"/>
        <end position="148"/>
    </location>
</feature>
<dbReference type="SUPFAM" id="SSF144091">
    <property type="entry name" value="Rhomboid-like"/>
    <property type="match status" value="1"/>
</dbReference>
<evidence type="ECO:0000256" key="1">
    <source>
        <dbReference type="ARBA" id="ARBA00004141"/>
    </source>
</evidence>
<dbReference type="STRING" id="644282.Deba_2667"/>
<evidence type="ECO:0000259" key="8">
    <source>
        <dbReference type="Pfam" id="PF01694"/>
    </source>
</evidence>
<dbReference type="Pfam" id="PF01694">
    <property type="entry name" value="Rhomboid"/>
    <property type="match status" value="1"/>
</dbReference>
<dbReference type="InterPro" id="IPR035952">
    <property type="entry name" value="Rhomboid-like_sf"/>
</dbReference>
<sequence length="230" mass="24770">MIPIRDETPNRRPALATMVIIAVNVGVWLYCLTLSRQAEMAFNYIFGAVPAFILGPAPAELPLPPLATLLSYQFVHGGFWHLAGNMLYLWIFGASLEDALGRGRFVAFYLLGGVLSGLAQALSGPGEVVPIIGASGAVAMVLGGYLALFPRRNVLILLWLIFFVRVIRVPAVIFLGLWFFFQVLGSAEGVAWMAHIGGFVAGLVLARVFLPPGRPRWPGARPGGGGPTYH</sequence>
<dbReference type="AlphaFoldDB" id="E1QKC8"/>
<name>E1QKC8_DESB2</name>
<organism evidence="9 10">
    <name type="scientific">Desulfarculus baarsii (strain ATCC 33931 / DSM 2075 / LMG 7858 / VKM B-1802 / 2st14)</name>
    <dbReference type="NCBI Taxonomy" id="644282"/>
    <lineage>
        <taxon>Bacteria</taxon>
        <taxon>Pseudomonadati</taxon>
        <taxon>Thermodesulfobacteriota</taxon>
        <taxon>Desulfarculia</taxon>
        <taxon>Desulfarculales</taxon>
        <taxon>Desulfarculaceae</taxon>
        <taxon>Desulfarculus</taxon>
    </lineage>
</organism>
<dbReference type="KEGG" id="dbr:Deba_2667"/>